<reference evidence="3" key="1">
    <citation type="journal article" date="2019" name="Int. J. Syst. Evol. Microbiol.">
        <title>The Global Catalogue of Microorganisms (GCM) 10K type strain sequencing project: providing services to taxonomists for standard genome sequencing and annotation.</title>
        <authorList>
            <consortium name="The Broad Institute Genomics Platform"/>
            <consortium name="The Broad Institute Genome Sequencing Center for Infectious Disease"/>
            <person name="Wu L."/>
            <person name="Ma J."/>
        </authorList>
    </citation>
    <scope>NUCLEOTIDE SEQUENCE [LARGE SCALE GENOMIC DNA]</scope>
    <source>
        <strain evidence="3">JCM 16702</strain>
    </source>
</reference>
<keyword evidence="3" id="KW-1185">Reference proteome</keyword>
<sequence>MPLPVLRTVTSTVRPGQSTAPIVTVSGALPGAEVRVVRVGLGEALRLGDDVVRLGLGLAEPSPSRPVRVPDGVGLAEPESSGLGDDVDAAGDPDRVIPVKSVSQGSASSNPMTKNTAAMRTLGNCIAFLPARRLVPGARRS</sequence>
<dbReference type="EMBL" id="BAAAZG010000061">
    <property type="protein sequence ID" value="GAA4100352.1"/>
    <property type="molecule type" value="Genomic_DNA"/>
</dbReference>
<comment type="caution">
    <text evidence="2">The sequence shown here is derived from an EMBL/GenBank/DDBJ whole genome shotgun (WGS) entry which is preliminary data.</text>
</comment>
<evidence type="ECO:0000256" key="1">
    <source>
        <dbReference type="SAM" id="MobiDB-lite"/>
    </source>
</evidence>
<feature type="region of interest" description="Disordered" evidence="1">
    <location>
        <begin position="61"/>
        <end position="93"/>
    </location>
</feature>
<dbReference type="Proteomes" id="UP001500683">
    <property type="component" value="Unassembled WGS sequence"/>
</dbReference>
<protein>
    <submittedName>
        <fullName evidence="2">Uncharacterized protein</fullName>
    </submittedName>
</protein>
<evidence type="ECO:0000313" key="3">
    <source>
        <dbReference type="Proteomes" id="UP001500683"/>
    </source>
</evidence>
<gene>
    <name evidence="2" type="ORF">GCM10022214_77040</name>
</gene>
<proteinExistence type="predicted"/>
<organism evidence="2 3">
    <name type="scientific">Actinomadura miaoliensis</name>
    <dbReference type="NCBI Taxonomy" id="430685"/>
    <lineage>
        <taxon>Bacteria</taxon>
        <taxon>Bacillati</taxon>
        <taxon>Actinomycetota</taxon>
        <taxon>Actinomycetes</taxon>
        <taxon>Streptosporangiales</taxon>
        <taxon>Thermomonosporaceae</taxon>
        <taxon>Actinomadura</taxon>
    </lineage>
</organism>
<accession>A0ABP7WYV3</accession>
<name>A0ABP7WYV3_9ACTN</name>
<evidence type="ECO:0000313" key="2">
    <source>
        <dbReference type="EMBL" id="GAA4100352.1"/>
    </source>
</evidence>